<dbReference type="EC" id="2.7.1.49" evidence="2"/>
<dbReference type="SUPFAM" id="SSF53613">
    <property type="entry name" value="Ribokinase-like"/>
    <property type="match status" value="1"/>
</dbReference>
<gene>
    <name evidence="4" type="ORF">Thimo_0071</name>
</gene>
<evidence type="ECO:0000259" key="3">
    <source>
        <dbReference type="Pfam" id="PF08543"/>
    </source>
</evidence>
<keyword evidence="4" id="KW-0418">Kinase</keyword>
<keyword evidence="4" id="KW-0808">Transferase</keyword>
<dbReference type="GO" id="GO:0009228">
    <property type="term" value="P:thiamine biosynthetic process"/>
    <property type="evidence" value="ECO:0007669"/>
    <property type="project" value="InterPro"/>
</dbReference>
<dbReference type="GO" id="GO:0008902">
    <property type="term" value="F:hydroxymethylpyrimidine kinase activity"/>
    <property type="evidence" value="ECO:0007669"/>
    <property type="project" value="UniProtKB-EC"/>
</dbReference>
<dbReference type="STRING" id="765912.Thimo_0071"/>
<evidence type="ECO:0000256" key="2">
    <source>
        <dbReference type="ARBA" id="ARBA00012135"/>
    </source>
</evidence>
<proteinExistence type="predicted"/>
<accession>L0GT14</accession>
<dbReference type="InterPro" id="IPR029056">
    <property type="entry name" value="Ribokinase-like"/>
</dbReference>
<dbReference type="OrthoDB" id="9810880at2"/>
<dbReference type="Proteomes" id="UP000010816">
    <property type="component" value="Chromosome"/>
</dbReference>
<protein>
    <recommendedName>
        <fullName evidence="2">hydroxymethylpyrimidine kinase</fullName>
        <ecNumber evidence="2">2.7.1.49</ecNumber>
    </recommendedName>
</protein>
<dbReference type="GO" id="GO:0008972">
    <property type="term" value="F:phosphomethylpyrimidine kinase activity"/>
    <property type="evidence" value="ECO:0007669"/>
    <property type="project" value="InterPro"/>
</dbReference>
<dbReference type="InterPro" id="IPR013749">
    <property type="entry name" value="PM/HMP-P_kinase-1"/>
</dbReference>
<dbReference type="PANTHER" id="PTHR20858">
    <property type="entry name" value="PHOSPHOMETHYLPYRIMIDINE KINASE"/>
    <property type="match status" value="1"/>
</dbReference>
<evidence type="ECO:0000256" key="1">
    <source>
        <dbReference type="ARBA" id="ARBA00004948"/>
    </source>
</evidence>
<dbReference type="EMBL" id="CP003051">
    <property type="protein sequence ID" value="AGA88947.1"/>
    <property type="molecule type" value="Genomic_DNA"/>
</dbReference>
<keyword evidence="5" id="KW-1185">Reference proteome</keyword>
<name>L0GT14_9GAMM</name>
<evidence type="ECO:0000313" key="4">
    <source>
        <dbReference type="EMBL" id="AGA88947.1"/>
    </source>
</evidence>
<dbReference type="AlphaFoldDB" id="L0GT14"/>
<dbReference type="PATRIC" id="fig|765912.4.peg.68"/>
<dbReference type="GO" id="GO:0009229">
    <property type="term" value="P:thiamine diphosphate biosynthetic process"/>
    <property type="evidence" value="ECO:0007669"/>
    <property type="project" value="UniProtKB-UniPathway"/>
</dbReference>
<dbReference type="GO" id="GO:0005829">
    <property type="term" value="C:cytosol"/>
    <property type="evidence" value="ECO:0007669"/>
    <property type="project" value="TreeGrafter"/>
</dbReference>
<dbReference type="Pfam" id="PF08543">
    <property type="entry name" value="Phos_pyr_kin"/>
    <property type="match status" value="1"/>
</dbReference>
<sequence>MSHPPVPIVLCAGGHDPTGGAGLTADTEAVRAVGAHALGLVTCLTTQDTCGLSGVFPQPAEQIASQWRALFNDSAVAAIKIGLLGSVAIAQGIEDLVRAHSDLPVVLDPVLASGAGDPLADAALIERLRHDVPGVCTLMTPNLPEAQTLTGEEDPEDCAAALRRAGCRWVLITGTHAAEAEVVNRLYGPDGRRQVWRWPRLPHHYHGSGCTLASAIAARLASGDDLVEAVAAAQTYTWETLARARRTGRCQLTPNRLFALDAAADRA</sequence>
<dbReference type="CDD" id="cd01169">
    <property type="entry name" value="HMPP_kinase"/>
    <property type="match status" value="1"/>
</dbReference>
<dbReference type="KEGG" id="tmb:Thimo_0071"/>
<feature type="domain" description="Pyridoxamine kinase/Phosphomethylpyrimidine kinase" evidence="3">
    <location>
        <begin position="16"/>
        <end position="249"/>
    </location>
</feature>
<comment type="pathway">
    <text evidence="1">Cofactor biosynthesis; thiamine diphosphate biosynthesis.</text>
</comment>
<dbReference type="eggNOG" id="COG0351">
    <property type="taxonomic scope" value="Bacteria"/>
</dbReference>
<organism evidence="4 5">
    <name type="scientific">Thioflavicoccus mobilis 8321</name>
    <dbReference type="NCBI Taxonomy" id="765912"/>
    <lineage>
        <taxon>Bacteria</taxon>
        <taxon>Pseudomonadati</taxon>
        <taxon>Pseudomonadota</taxon>
        <taxon>Gammaproteobacteria</taxon>
        <taxon>Chromatiales</taxon>
        <taxon>Chromatiaceae</taxon>
        <taxon>Thioflavicoccus</taxon>
    </lineage>
</organism>
<dbReference type="RefSeq" id="WP_015279097.1">
    <property type="nucleotide sequence ID" value="NC_019940.1"/>
</dbReference>
<reference evidence="4 5" key="1">
    <citation type="submission" date="2011-09" db="EMBL/GenBank/DDBJ databases">
        <title>Complete sequence of chromosome of Thioflavicoccus mobilis 8321.</title>
        <authorList>
            <consortium name="US DOE Joint Genome Institute"/>
            <person name="Lucas S."/>
            <person name="Han J."/>
            <person name="Lapidus A."/>
            <person name="Cheng J.-F."/>
            <person name="Goodwin L."/>
            <person name="Pitluck S."/>
            <person name="Peters L."/>
            <person name="Ovchinnikova G."/>
            <person name="Lu M."/>
            <person name="Detter J.C."/>
            <person name="Han C."/>
            <person name="Tapia R."/>
            <person name="Land M."/>
            <person name="Hauser L."/>
            <person name="Kyrpides N."/>
            <person name="Ivanova N."/>
            <person name="Pagani I."/>
            <person name="Vogl K."/>
            <person name="Liu Z."/>
            <person name="Imhoff J."/>
            <person name="Thiel V."/>
            <person name="Frigaard N.-U."/>
            <person name="Bryant D."/>
            <person name="Woyke T."/>
        </authorList>
    </citation>
    <scope>NUCLEOTIDE SEQUENCE [LARGE SCALE GENOMIC DNA]</scope>
    <source>
        <strain evidence="4 5">8321</strain>
    </source>
</reference>
<dbReference type="PANTHER" id="PTHR20858:SF17">
    <property type="entry name" value="HYDROXYMETHYLPYRIMIDINE_PHOSPHOMETHYLPYRIMIDINE KINASE THI20-RELATED"/>
    <property type="match status" value="1"/>
</dbReference>
<evidence type="ECO:0000313" key="5">
    <source>
        <dbReference type="Proteomes" id="UP000010816"/>
    </source>
</evidence>
<dbReference type="Gene3D" id="3.40.1190.20">
    <property type="match status" value="1"/>
</dbReference>
<dbReference type="InterPro" id="IPR004399">
    <property type="entry name" value="HMP/HMP-P_kinase_dom"/>
</dbReference>
<dbReference type="HOGENOM" id="CLU_020520_0_2_6"/>
<dbReference type="UniPathway" id="UPA00060">
    <property type="reaction ID" value="UER00138"/>
</dbReference>